<dbReference type="SUPFAM" id="SSF49503">
    <property type="entry name" value="Cupredoxins"/>
    <property type="match status" value="1"/>
</dbReference>
<dbReference type="GO" id="GO:0009055">
    <property type="term" value="F:electron transfer activity"/>
    <property type="evidence" value="ECO:0007669"/>
    <property type="project" value="InterPro"/>
</dbReference>
<dbReference type="OrthoDB" id="2011645at2759"/>
<sequence>MVQGRGGAMAASVLSHLEFARADTYTIGGTGGWTFNSAGWTKGKHFKASDTLVFNYSPSIHNVVAVTQGRI</sequence>
<evidence type="ECO:0000313" key="3">
    <source>
        <dbReference type="Proteomes" id="UP001165190"/>
    </source>
</evidence>
<dbReference type="Proteomes" id="UP001165190">
    <property type="component" value="Unassembled WGS sequence"/>
</dbReference>
<name>A0A9W7J2J5_HIBTR</name>
<gene>
    <name evidence="2" type="ORF">HRI_004365500</name>
</gene>
<dbReference type="InterPro" id="IPR003245">
    <property type="entry name" value="Phytocyanin_dom"/>
</dbReference>
<dbReference type="Pfam" id="PF02298">
    <property type="entry name" value="Cu_bind_like"/>
    <property type="match status" value="1"/>
</dbReference>
<organism evidence="2 3">
    <name type="scientific">Hibiscus trionum</name>
    <name type="common">Flower of an hour</name>
    <dbReference type="NCBI Taxonomy" id="183268"/>
    <lineage>
        <taxon>Eukaryota</taxon>
        <taxon>Viridiplantae</taxon>
        <taxon>Streptophyta</taxon>
        <taxon>Embryophyta</taxon>
        <taxon>Tracheophyta</taxon>
        <taxon>Spermatophyta</taxon>
        <taxon>Magnoliopsida</taxon>
        <taxon>eudicotyledons</taxon>
        <taxon>Gunneridae</taxon>
        <taxon>Pentapetalae</taxon>
        <taxon>rosids</taxon>
        <taxon>malvids</taxon>
        <taxon>Malvales</taxon>
        <taxon>Malvaceae</taxon>
        <taxon>Malvoideae</taxon>
        <taxon>Hibiscus</taxon>
    </lineage>
</organism>
<protein>
    <submittedName>
        <fullName evidence="2">Plantacyanin</fullName>
    </submittedName>
</protein>
<evidence type="ECO:0000313" key="2">
    <source>
        <dbReference type="EMBL" id="GMJ06963.1"/>
    </source>
</evidence>
<keyword evidence="3" id="KW-1185">Reference proteome</keyword>
<evidence type="ECO:0000259" key="1">
    <source>
        <dbReference type="PROSITE" id="PS51485"/>
    </source>
</evidence>
<dbReference type="PROSITE" id="PS51485">
    <property type="entry name" value="PHYTOCYANIN"/>
    <property type="match status" value="1"/>
</dbReference>
<dbReference type="InterPro" id="IPR008972">
    <property type="entry name" value="Cupredoxin"/>
</dbReference>
<dbReference type="EMBL" id="BSYR01000046">
    <property type="protein sequence ID" value="GMJ06963.1"/>
    <property type="molecule type" value="Genomic_DNA"/>
</dbReference>
<accession>A0A9W7J2J5</accession>
<comment type="caution">
    <text evidence="2">The sequence shown here is derived from an EMBL/GenBank/DDBJ whole genome shotgun (WGS) entry which is preliminary data.</text>
</comment>
<dbReference type="AlphaFoldDB" id="A0A9W7J2J5"/>
<proteinExistence type="predicted"/>
<reference evidence="2" key="1">
    <citation type="submission" date="2023-05" db="EMBL/GenBank/DDBJ databases">
        <title>Genome and transcriptome analyses reveal genes involved in the formation of fine ridges on petal epidermal cells in Hibiscus trionum.</title>
        <authorList>
            <person name="Koshimizu S."/>
            <person name="Masuda S."/>
            <person name="Ishii T."/>
            <person name="Shirasu K."/>
            <person name="Hoshino A."/>
            <person name="Arita M."/>
        </authorList>
    </citation>
    <scope>NUCLEOTIDE SEQUENCE</scope>
    <source>
        <strain evidence="2">Hamamatsu line</strain>
    </source>
</reference>
<dbReference type="Gene3D" id="2.60.40.420">
    <property type="entry name" value="Cupredoxins - blue copper proteins"/>
    <property type="match status" value="1"/>
</dbReference>
<feature type="domain" description="Phytocyanin" evidence="1">
    <location>
        <begin position="23"/>
        <end position="71"/>
    </location>
</feature>